<dbReference type="Pfam" id="PF06140">
    <property type="entry name" value="Ifi-6-16"/>
    <property type="match status" value="1"/>
</dbReference>
<dbReference type="SUPFAM" id="SSF58113">
    <property type="entry name" value="Apolipoprotein A-I"/>
    <property type="match status" value="1"/>
</dbReference>
<keyword evidence="3 6" id="KW-0812">Transmembrane</keyword>
<name>A0A8H3LJE4_9GLOM</name>
<comment type="similarity">
    <text evidence="2">Belongs to the IFI6/IFI27 family.</text>
</comment>
<reference evidence="7" key="1">
    <citation type="submission" date="2019-10" db="EMBL/GenBank/DDBJ databases">
        <title>Conservation and host-specific expression of non-tandemly repeated heterogenous ribosome RNA gene in arbuscular mycorrhizal fungi.</title>
        <authorList>
            <person name="Maeda T."/>
            <person name="Kobayashi Y."/>
            <person name="Nakagawa T."/>
            <person name="Ezawa T."/>
            <person name="Yamaguchi K."/>
            <person name="Bino T."/>
            <person name="Nishimoto Y."/>
            <person name="Shigenobu S."/>
            <person name="Kawaguchi M."/>
        </authorList>
    </citation>
    <scope>NUCLEOTIDE SEQUENCE</scope>
    <source>
        <strain evidence="7">HR1</strain>
    </source>
</reference>
<dbReference type="Proteomes" id="UP000615446">
    <property type="component" value="Unassembled WGS sequence"/>
</dbReference>
<evidence type="ECO:0000313" key="8">
    <source>
        <dbReference type="Proteomes" id="UP000615446"/>
    </source>
</evidence>
<dbReference type="PANTHER" id="PTHR16932:SF18">
    <property type="entry name" value="INTERFERON, ALPHA-INDUCIBLE PROTEIN 27-LIKE 2"/>
    <property type="match status" value="1"/>
</dbReference>
<dbReference type="Gene3D" id="1.20.120.20">
    <property type="entry name" value="Apolipoprotein"/>
    <property type="match status" value="1"/>
</dbReference>
<feature type="transmembrane region" description="Helical" evidence="6">
    <location>
        <begin position="34"/>
        <end position="52"/>
    </location>
</feature>
<evidence type="ECO:0000256" key="6">
    <source>
        <dbReference type="SAM" id="Phobius"/>
    </source>
</evidence>
<proteinExistence type="inferred from homology"/>
<evidence type="ECO:0000256" key="4">
    <source>
        <dbReference type="ARBA" id="ARBA00022989"/>
    </source>
</evidence>
<protein>
    <submittedName>
        <fullName evidence="7">Interferon alpha-inducible protein 27-like protein 2A isoform X1</fullName>
    </submittedName>
</protein>
<comment type="subcellular location">
    <subcellularLocation>
        <location evidence="1">Membrane</location>
        <topology evidence="1">Multi-pass membrane protein</topology>
    </subcellularLocation>
</comment>
<gene>
    <name evidence="7" type="ORF">RCL2_001422200</name>
</gene>
<dbReference type="AlphaFoldDB" id="A0A8H3LJE4"/>
<dbReference type="InterPro" id="IPR038213">
    <property type="entry name" value="IFI6/IFI27-like_sf"/>
</dbReference>
<dbReference type="OrthoDB" id="440424at2759"/>
<sequence>MILSDKKLFSIILYSAFVNHKYLTPVRDVWEEPWVIGISAALTLGLVGAIVAPIIVTAIIYALGFAAGGVLAGSFAAWFMSLYEGTIASGSLVSILQSIGAAGLGVLGTSISSGFGAAIGIIIGAISGSELTKYLSAIDLNSAEEQILGKLVQIQENNNTDLFILMPALLYNDTILECFFDTFISSSLFANSKLFRFYFKETNLSKLKSEEERVNHTAYNLLIGNFTESRVKYIFHDNYLVGYDLNLTDFKSSNPMINLLVEIWNVINGNVVINIDINKIRDQISDQIHKINNQINDQIHKINNQINNQIHKIDINKVKADINKVGEKINEQVSKAVSDINKVGEKINEQVSNAVSDVNKVGEKINEQVNKAVSDINKVGEKINEQVSNAVSDVNKVGEKIKINEQVSKAVSDINKVGEKINEQVNETVSEISNFFHKFFK</sequence>
<evidence type="ECO:0000256" key="1">
    <source>
        <dbReference type="ARBA" id="ARBA00004141"/>
    </source>
</evidence>
<dbReference type="InterPro" id="IPR009311">
    <property type="entry name" value="IFI6/IFI27-like"/>
</dbReference>
<organism evidence="7 8">
    <name type="scientific">Rhizophagus clarus</name>
    <dbReference type="NCBI Taxonomy" id="94130"/>
    <lineage>
        <taxon>Eukaryota</taxon>
        <taxon>Fungi</taxon>
        <taxon>Fungi incertae sedis</taxon>
        <taxon>Mucoromycota</taxon>
        <taxon>Glomeromycotina</taxon>
        <taxon>Glomeromycetes</taxon>
        <taxon>Glomerales</taxon>
        <taxon>Glomeraceae</taxon>
        <taxon>Rhizophagus</taxon>
    </lineage>
</organism>
<dbReference type="GO" id="GO:0016020">
    <property type="term" value="C:membrane"/>
    <property type="evidence" value="ECO:0007669"/>
    <property type="project" value="UniProtKB-SubCell"/>
</dbReference>
<accession>A0A8H3LJE4</accession>
<evidence type="ECO:0000256" key="3">
    <source>
        <dbReference type="ARBA" id="ARBA00022692"/>
    </source>
</evidence>
<feature type="transmembrane region" description="Helical" evidence="6">
    <location>
        <begin position="99"/>
        <end position="126"/>
    </location>
</feature>
<evidence type="ECO:0000256" key="5">
    <source>
        <dbReference type="ARBA" id="ARBA00023136"/>
    </source>
</evidence>
<evidence type="ECO:0000313" key="7">
    <source>
        <dbReference type="EMBL" id="GES87212.1"/>
    </source>
</evidence>
<dbReference type="PANTHER" id="PTHR16932">
    <property type="entry name" value="INTERFERON ALPHA-INDUCIBLE PROTEIN 27"/>
    <property type="match status" value="1"/>
</dbReference>
<dbReference type="Gene3D" id="6.10.110.10">
    <property type="match status" value="1"/>
</dbReference>
<keyword evidence="4 6" id="KW-1133">Transmembrane helix</keyword>
<comment type="caution">
    <text evidence="7">The sequence shown here is derived from an EMBL/GenBank/DDBJ whole genome shotgun (WGS) entry which is preliminary data.</text>
</comment>
<feature type="transmembrane region" description="Helical" evidence="6">
    <location>
        <begin position="59"/>
        <end position="79"/>
    </location>
</feature>
<keyword evidence="5 6" id="KW-0472">Membrane</keyword>
<evidence type="ECO:0000256" key="2">
    <source>
        <dbReference type="ARBA" id="ARBA00007262"/>
    </source>
</evidence>
<dbReference type="EMBL" id="BLAL01000165">
    <property type="protein sequence ID" value="GES87212.1"/>
    <property type="molecule type" value="Genomic_DNA"/>
</dbReference>